<dbReference type="RefSeq" id="WP_245749569.1">
    <property type="nucleotide sequence ID" value="NZ_FOPF01000001.1"/>
</dbReference>
<feature type="transmembrane region" description="Helical" evidence="1">
    <location>
        <begin position="103"/>
        <end position="120"/>
    </location>
</feature>
<accession>A0A1Y5RMD8</accession>
<evidence type="ECO:0000313" key="2">
    <source>
        <dbReference type="EMBL" id="SLN19845.1"/>
    </source>
</evidence>
<evidence type="ECO:0008006" key="4">
    <source>
        <dbReference type="Google" id="ProtNLM"/>
    </source>
</evidence>
<gene>
    <name evidence="2" type="ORF">PAM7066_00668</name>
</gene>
<evidence type="ECO:0000256" key="1">
    <source>
        <dbReference type="SAM" id="Phobius"/>
    </source>
</evidence>
<dbReference type="InterPro" id="IPR018678">
    <property type="entry name" value="DUF2160_TM"/>
</dbReference>
<keyword evidence="1" id="KW-1133">Transmembrane helix</keyword>
<feature type="transmembrane region" description="Helical" evidence="1">
    <location>
        <begin position="126"/>
        <end position="142"/>
    </location>
</feature>
<protein>
    <recommendedName>
        <fullName evidence="4">Small integral membrane protein</fullName>
    </recommendedName>
</protein>
<organism evidence="2 3">
    <name type="scientific">Palleronia marisminoris</name>
    <dbReference type="NCBI Taxonomy" id="315423"/>
    <lineage>
        <taxon>Bacteria</taxon>
        <taxon>Pseudomonadati</taxon>
        <taxon>Pseudomonadota</taxon>
        <taxon>Alphaproteobacteria</taxon>
        <taxon>Rhodobacterales</taxon>
        <taxon>Roseobacteraceae</taxon>
        <taxon>Palleronia</taxon>
    </lineage>
</organism>
<dbReference type="EMBL" id="FWFV01000001">
    <property type="protein sequence ID" value="SLN19845.1"/>
    <property type="molecule type" value="Genomic_DNA"/>
</dbReference>
<name>A0A1Y5RMD8_9RHOB</name>
<keyword evidence="1" id="KW-0812">Transmembrane</keyword>
<keyword evidence="3" id="KW-1185">Reference proteome</keyword>
<feature type="transmembrane region" description="Helical" evidence="1">
    <location>
        <begin position="56"/>
        <end position="82"/>
    </location>
</feature>
<feature type="transmembrane region" description="Helical" evidence="1">
    <location>
        <begin position="16"/>
        <end position="36"/>
    </location>
</feature>
<dbReference type="AlphaFoldDB" id="A0A1Y5RMD8"/>
<sequence length="143" mass="15521">MSHTDDTRTSRSHTGLFAALVAPWAALGLFILWAGMQASGEESVIEWTASLNPGGWMAWVLPTALFFWAVAGLLVLFSILAIRDPETPRRGVLGIETTRGDRLFIALLASAFLNLAWLALALGPQWIALILCVVLAAAIFRFV</sequence>
<reference evidence="2 3" key="1">
    <citation type="submission" date="2017-03" db="EMBL/GenBank/DDBJ databases">
        <authorList>
            <person name="Afonso C.L."/>
            <person name="Miller P.J."/>
            <person name="Scott M.A."/>
            <person name="Spackman E."/>
            <person name="Goraichik I."/>
            <person name="Dimitrov K.M."/>
            <person name="Suarez D.L."/>
            <person name="Swayne D.E."/>
        </authorList>
    </citation>
    <scope>NUCLEOTIDE SEQUENCE [LARGE SCALE GENOMIC DNA]</scope>
    <source>
        <strain evidence="2 3">CECT 7066</strain>
    </source>
</reference>
<dbReference type="Pfam" id="PF09928">
    <property type="entry name" value="DUF2160"/>
    <property type="match status" value="1"/>
</dbReference>
<dbReference type="Proteomes" id="UP000193870">
    <property type="component" value="Unassembled WGS sequence"/>
</dbReference>
<dbReference type="STRING" id="315423.SAMN04488020_101666"/>
<evidence type="ECO:0000313" key="3">
    <source>
        <dbReference type="Proteomes" id="UP000193870"/>
    </source>
</evidence>
<keyword evidence="1" id="KW-0472">Membrane</keyword>
<proteinExistence type="predicted"/>